<sequence>MASSKISTSFWPIFHDGDVLCMFMDLLSPLELVRYSMVLWSCQVAYQVYCSRFFNIYNVLLDLSHRQIVDFRKLQKRTQFVISGSAALAALDRKYFQALTVIYIVDEIARWLLNVGYCYLTVPTPPSRYIDESYSNGVQKVISLERLAVGGGQAAIIQLVVCRWGPADVILNFHSTVVMNLISSDAMYCLFPRSTLVDRLSYHSPDPDQAAARQK</sequence>
<keyword evidence="2" id="KW-1185">Reference proteome</keyword>
<organism evidence="1 2">
    <name type="scientific">Hohenbuehelia grisea</name>
    <dbReference type="NCBI Taxonomy" id="104357"/>
    <lineage>
        <taxon>Eukaryota</taxon>
        <taxon>Fungi</taxon>
        <taxon>Dikarya</taxon>
        <taxon>Basidiomycota</taxon>
        <taxon>Agaricomycotina</taxon>
        <taxon>Agaricomycetes</taxon>
        <taxon>Agaricomycetidae</taxon>
        <taxon>Agaricales</taxon>
        <taxon>Pleurotineae</taxon>
        <taxon>Pleurotaceae</taxon>
        <taxon>Hohenbuehelia</taxon>
    </lineage>
</organism>
<protein>
    <submittedName>
        <fullName evidence="1">Uncharacterized protein</fullName>
    </submittedName>
</protein>
<name>A0ABR3J9L4_9AGAR</name>
<evidence type="ECO:0000313" key="1">
    <source>
        <dbReference type="EMBL" id="KAL0952148.1"/>
    </source>
</evidence>
<reference evidence="2" key="1">
    <citation type="submission" date="2024-06" db="EMBL/GenBank/DDBJ databases">
        <title>Multi-omics analyses provide insights into the biosynthesis of the anticancer antibiotic pleurotin in Hohenbuehelia grisea.</title>
        <authorList>
            <person name="Weaver J.A."/>
            <person name="Alberti F."/>
        </authorList>
    </citation>
    <scope>NUCLEOTIDE SEQUENCE [LARGE SCALE GENOMIC DNA]</scope>
    <source>
        <strain evidence="2">T-177</strain>
    </source>
</reference>
<dbReference type="Proteomes" id="UP001556367">
    <property type="component" value="Unassembled WGS sequence"/>
</dbReference>
<gene>
    <name evidence="1" type="ORF">HGRIS_008765</name>
</gene>
<dbReference type="EMBL" id="JASNQZ010000011">
    <property type="protein sequence ID" value="KAL0952148.1"/>
    <property type="molecule type" value="Genomic_DNA"/>
</dbReference>
<proteinExistence type="predicted"/>
<comment type="caution">
    <text evidence="1">The sequence shown here is derived from an EMBL/GenBank/DDBJ whole genome shotgun (WGS) entry which is preliminary data.</text>
</comment>
<accession>A0ABR3J9L4</accession>
<evidence type="ECO:0000313" key="2">
    <source>
        <dbReference type="Proteomes" id="UP001556367"/>
    </source>
</evidence>